<reference evidence="1 2" key="1">
    <citation type="submission" date="2018-06" db="EMBL/GenBank/DDBJ databases">
        <authorList>
            <consortium name="Pathogen Informatics"/>
            <person name="Doyle S."/>
        </authorList>
    </citation>
    <scope>NUCLEOTIDE SEQUENCE [LARGE SCALE GENOMIC DNA]</scope>
    <source>
        <strain evidence="1 2">NCTC12475</strain>
    </source>
</reference>
<evidence type="ECO:0000313" key="2">
    <source>
        <dbReference type="Proteomes" id="UP000254920"/>
    </source>
</evidence>
<dbReference type="EMBL" id="UFVD01000001">
    <property type="protein sequence ID" value="SUX11559.1"/>
    <property type="molecule type" value="Genomic_DNA"/>
</dbReference>
<dbReference type="AlphaFoldDB" id="A0A381DLK2"/>
<dbReference type="InterPro" id="IPR045584">
    <property type="entry name" value="Pilin-like"/>
</dbReference>
<sequence length="312" mass="35842">MKKAFTLVEVVFVIVIMAILALISSDLLANVYKNYIHTRSINELEYKTDIALEQISKRLSHRLKGSEIARLVEKESDKLTDTILSIKDDRPEDDKKYALEWIGKSYETQILTHKTDNKVGWSGVSDLNFTKPTALNETTFTSPGSKFDETFKNTLKNVYSDKFGIFFITNQKPDIKKDFGYKDKLHNKIASGEIKDDDNITIIIPDGMNEVSDMYYLLNTAYAVVPEKTQDYGEKNKNQKSGENIFDLYLYYGYQPWEDINHDKAQKSLLAQNVSLFKFTQTQSGVIVMKLCMRTLDTDEIDFTVCKTKAVY</sequence>
<dbReference type="RefSeq" id="WP_089182277.1">
    <property type="nucleotide sequence ID" value="NZ_CP043427.1"/>
</dbReference>
<gene>
    <name evidence="1" type="ORF">NCTC12475_01788</name>
</gene>
<dbReference type="NCBIfam" id="TIGR02532">
    <property type="entry name" value="IV_pilin_GFxxxE"/>
    <property type="match status" value="1"/>
</dbReference>
<evidence type="ECO:0000313" key="1">
    <source>
        <dbReference type="EMBL" id="SUX11559.1"/>
    </source>
</evidence>
<dbReference type="OrthoDB" id="5372496at2"/>
<dbReference type="Proteomes" id="UP000254920">
    <property type="component" value="Unassembled WGS sequence"/>
</dbReference>
<accession>A0A381DLK2</accession>
<dbReference type="GeneID" id="93090426"/>
<keyword evidence="2" id="KW-1185">Reference proteome</keyword>
<organism evidence="1 2">
    <name type="scientific">Campylobacter sputorum subsp. sputorum</name>
    <dbReference type="NCBI Taxonomy" id="32024"/>
    <lineage>
        <taxon>Bacteria</taxon>
        <taxon>Pseudomonadati</taxon>
        <taxon>Campylobacterota</taxon>
        <taxon>Epsilonproteobacteria</taxon>
        <taxon>Campylobacterales</taxon>
        <taxon>Campylobacteraceae</taxon>
        <taxon>Campylobacter</taxon>
    </lineage>
</organism>
<name>A0A381DLK2_9BACT</name>
<dbReference type="Pfam" id="PF07963">
    <property type="entry name" value="N_methyl"/>
    <property type="match status" value="1"/>
</dbReference>
<proteinExistence type="predicted"/>
<protein>
    <submittedName>
        <fullName evidence="1">Prepilin-type N- terminal cleavage/methylation domain-containing protein</fullName>
    </submittedName>
</protein>
<dbReference type="STRING" id="32024.GCA_000788295_00487"/>
<dbReference type="SUPFAM" id="SSF54523">
    <property type="entry name" value="Pili subunits"/>
    <property type="match status" value="1"/>
</dbReference>
<dbReference type="InterPro" id="IPR012902">
    <property type="entry name" value="N_methyl_site"/>
</dbReference>